<dbReference type="InterPro" id="IPR015904">
    <property type="entry name" value="Sulphide_quinone_reductase"/>
</dbReference>
<protein>
    <recommendedName>
        <fullName evidence="15">Sulfide:quinone oxidoreductase, mitochondrial</fullName>
        <ecNumber evidence="14">1.8.5.8</ecNumber>
    </recommendedName>
    <alternativeName>
        <fullName evidence="16">Sulfide quinone oxidoreductase</fullName>
    </alternativeName>
</protein>
<reference evidence="17" key="3">
    <citation type="submission" date="2025-09" db="UniProtKB">
        <authorList>
            <consortium name="Ensembl"/>
        </authorList>
    </citation>
    <scope>IDENTIFICATION</scope>
</reference>
<evidence type="ECO:0000256" key="6">
    <source>
        <dbReference type="ARBA" id="ARBA00022946"/>
    </source>
</evidence>
<evidence type="ECO:0000313" key="17">
    <source>
        <dbReference type="Ensembl" id="ENSMICP00000020351.1"/>
    </source>
</evidence>
<proteinExistence type="inferred from homology"/>
<dbReference type="Ensembl" id="ENSMICT00000049782.2">
    <property type="protein sequence ID" value="ENSMICP00000020351.1"/>
    <property type="gene ID" value="ENSMICG00000028276.2"/>
</dbReference>
<dbReference type="GO" id="GO:0048038">
    <property type="term" value="F:quinone binding"/>
    <property type="evidence" value="ECO:0007669"/>
    <property type="project" value="UniProtKB-KW"/>
</dbReference>
<comment type="function">
    <text evidence="12">Catalyzes the oxidation of hydrogen sulfide with the help of a quinone, such as ubiquinone-10, giving rise to thiosulfate and ultimately to sulfane (molecular sulfur) atoms. Requires an additional electron acceptor; can use sulfite, sulfide or cyanide (in vitro). It is believed the in vivo electron acceptor is glutathione.</text>
</comment>
<evidence type="ECO:0000256" key="8">
    <source>
        <dbReference type="ARBA" id="ARBA00023128"/>
    </source>
</evidence>
<keyword evidence="4" id="KW-0874">Quinone</keyword>
<comment type="subcellular location">
    <subcellularLocation>
        <location evidence="2">Mitochondrion</location>
    </subcellularLocation>
</comment>
<evidence type="ECO:0000256" key="3">
    <source>
        <dbReference type="ARBA" id="ARBA00022630"/>
    </source>
</evidence>
<evidence type="ECO:0000256" key="16">
    <source>
        <dbReference type="ARBA" id="ARBA00082958"/>
    </source>
</evidence>
<keyword evidence="8" id="KW-0496">Mitochondrion</keyword>
<comment type="catalytic activity">
    <reaction evidence="11">
        <text>a quinone + hydrogen sulfide + glutathione + H(+) = S-sulfanylglutathione + a quinol</text>
        <dbReference type="Rhea" id="RHEA:55156"/>
        <dbReference type="ChEBI" id="CHEBI:15378"/>
        <dbReference type="ChEBI" id="CHEBI:24646"/>
        <dbReference type="ChEBI" id="CHEBI:29919"/>
        <dbReference type="ChEBI" id="CHEBI:57925"/>
        <dbReference type="ChEBI" id="CHEBI:58905"/>
        <dbReference type="ChEBI" id="CHEBI:132124"/>
        <dbReference type="EC" id="1.8.5.8"/>
    </reaction>
    <physiologicalReaction direction="left-to-right" evidence="11">
        <dbReference type="Rhea" id="RHEA:55157"/>
    </physiologicalReaction>
</comment>
<keyword evidence="18" id="KW-1185">Reference proteome</keyword>
<dbReference type="GO" id="GO:0106436">
    <property type="term" value="F:glutathione-dependent sulfide quinone oxidoreductase activity"/>
    <property type="evidence" value="ECO:0007669"/>
    <property type="project" value="UniProtKB-EC"/>
</dbReference>
<name>A0A8C5VDZ1_MICMU</name>
<evidence type="ECO:0000256" key="1">
    <source>
        <dbReference type="ARBA" id="ARBA00001974"/>
    </source>
</evidence>
<evidence type="ECO:0000313" key="18">
    <source>
        <dbReference type="Proteomes" id="UP000694394"/>
    </source>
</evidence>
<dbReference type="GO" id="GO:0071949">
    <property type="term" value="F:FAD binding"/>
    <property type="evidence" value="ECO:0007669"/>
    <property type="project" value="TreeGrafter"/>
</dbReference>
<dbReference type="Gene3D" id="3.50.50.60">
    <property type="entry name" value="FAD/NAD(P)-binding domain"/>
    <property type="match status" value="2"/>
</dbReference>
<evidence type="ECO:0000256" key="2">
    <source>
        <dbReference type="ARBA" id="ARBA00004173"/>
    </source>
</evidence>
<reference evidence="17" key="2">
    <citation type="submission" date="2025-08" db="UniProtKB">
        <authorList>
            <consortium name="Ensembl"/>
        </authorList>
    </citation>
    <scope>IDENTIFICATION</scope>
</reference>
<comment type="catalytic activity">
    <reaction evidence="9">
        <text>ubiquinone-10 + hydrogen sulfide + sulfite + 2 H(+) = ubiquinol-10 + thiosulfate</text>
        <dbReference type="Rhea" id="RHEA:38359"/>
        <dbReference type="ChEBI" id="CHEBI:15378"/>
        <dbReference type="ChEBI" id="CHEBI:17359"/>
        <dbReference type="ChEBI" id="CHEBI:29919"/>
        <dbReference type="ChEBI" id="CHEBI:33542"/>
        <dbReference type="ChEBI" id="CHEBI:46245"/>
        <dbReference type="ChEBI" id="CHEBI:64183"/>
    </reaction>
    <physiologicalReaction direction="left-to-right" evidence="9">
        <dbReference type="Rhea" id="RHEA:38360"/>
    </physiologicalReaction>
</comment>
<comment type="catalytic activity">
    <reaction evidence="10">
        <text>ubiquinone-10 + hydrogen sulfide + glutathione + H(+) = S-sulfanylglutathione + ubiquinol-10</text>
        <dbReference type="Rhea" id="RHEA:62608"/>
        <dbReference type="ChEBI" id="CHEBI:15378"/>
        <dbReference type="ChEBI" id="CHEBI:29919"/>
        <dbReference type="ChEBI" id="CHEBI:46245"/>
        <dbReference type="ChEBI" id="CHEBI:57925"/>
        <dbReference type="ChEBI" id="CHEBI:58905"/>
        <dbReference type="ChEBI" id="CHEBI:64183"/>
    </reaction>
    <physiologicalReaction direction="left-to-right" evidence="10">
        <dbReference type="Rhea" id="RHEA:62609"/>
    </physiologicalReaction>
</comment>
<dbReference type="EMBL" id="ABDC03014079">
    <property type="status" value="NOT_ANNOTATED_CDS"/>
    <property type="molecule type" value="Genomic_DNA"/>
</dbReference>
<dbReference type="SUPFAM" id="SSF51905">
    <property type="entry name" value="FAD/NAD(P)-binding domain"/>
    <property type="match status" value="2"/>
</dbReference>
<dbReference type="GO" id="GO:0070221">
    <property type="term" value="P:sulfide oxidation, using sulfide:quinone oxidoreductase"/>
    <property type="evidence" value="ECO:0007669"/>
    <property type="project" value="TreeGrafter"/>
</dbReference>
<comment type="similarity">
    <text evidence="13">Belongs to the SQRD family.</text>
</comment>
<evidence type="ECO:0000256" key="7">
    <source>
        <dbReference type="ARBA" id="ARBA00023002"/>
    </source>
</evidence>
<keyword evidence="3" id="KW-0285">Flavoprotein</keyword>
<evidence type="ECO:0000256" key="4">
    <source>
        <dbReference type="ARBA" id="ARBA00022719"/>
    </source>
</evidence>
<evidence type="ECO:0000256" key="14">
    <source>
        <dbReference type="ARBA" id="ARBA00066447"/>
    </source>
</evidence>
<evidence type="ECO:0000256" key="11">
    <source>
        <dbReference type="ARBA" id="ARBA00052986"/>
    </source>
</evidence>
<organism evidence="17 18">
    <name type="scientific">Microcebus murinus</name>
    <name type="common">Gray mouse lemur</name>
    <name type="synonym">Lemur murinus</name>
    <dbReference type="NCBI Taxonomy" id="30608"/>
    <lineage>
        <taxon>Eukaryota</taxon>
        <taxon>Metazoa</taxon>
        <taxon>Chordata</taxon>
        <taxon>Craniata</taxon>
        <taxon>Vertebrata</taxon>
        <taxon>Euteleostomi</taxon>
        <taxon>Mammalia</taxon>
        <taxon>Eutheria</taxon>
        <taxon>Euarchontoglires</taxon>
        <taxon>Primates</taxon>
        <taxon>Strepsirrhini</taxon>
        <taxon>Lemuriformes</taxon>
        <taxon>Cheirogaleidae</taxon>
        <taxon>Microcebus</taxon>
    </lineage>
</organism>
<dbReference type="PANTHER" id="PTHR10632">
    <property type="entry name" value="SULFIDE:QUINONE OXIDOREDUCTASE"/>
    <property type="match status" value="1"/>
</dbReference>
<keyword evidence="6" id="KW-0809">Transit peptide</keyword>
<dbReference type="FunFam" id="3.50.50.60:FF:000034">
    <property type="entry name" value="sulfide:quinone oxidoreductase, mitochondrial"/>
    <property type="match status" value="1"/>
</dbReference>
<dbReference type="InterPro" id="IPR036188">
    <property type="entry name" value="FAD/NAD-bd_sf"/>
</dbReference>
<evidence type="ECO:0000256" key="13">
    <source>
        <dbReference type="ARBA" id="ARBA00060891"/>
    </source>
</evidence>
<evidence type="ECO:0000256" key="5">
    <source>
        <dbReference type="ARBA" id="ARBA00022827"/>
    </source>
</evidence>
<dbReference type="EC" id="1.8.5.8" evidence="14"/>
<dbReference type="AlphaFoldDB" id="A0A8C5VDZ1"/>
<comment type="cofactor">
    <cofactor evidence="1">
        <name>FAD</name>
        <dbReference type="ChEBI" id="CHEBI:57692"/>
    </cofactor>
</comment>
<sequence>MSLLVTLVSAHTQLFTCILKLGSQQASPVPLHAGASCAARNHYKVLVLVLGGGSGEITMSAHTKRKPSKRHFYQPIWTLVGAGAKQLSSSGSPTESAIPSSVEWIKARAVELNPDKDCIHTDNGKEISYKYLTIALGIQLDYEKIKGSHYSVKTLCRTSRRAVPVFTFPNTPVKCAGAPQKIVYLSETYFRKVGKQSKANIIFNTSLGGILGVKKYADALQEIIQERNITINSEKQEAVFENLNKPGETHVISYEMIHVTPPMSPPDVHKTSPVADAGWVDVDKETLPHKRYPNVSGIGDCANLPMLKTAAAAAAQSGILERTISLIMKNQAPKKKYDGYTSCPLVTGYNCVILAESDYNAQRLETFPFDQSKERLSMCPMKADLIPFLYWNMMLRGYWRGPAFLRKLFHLSMS</sequence>
<evidence type="ECO:0000256" key="9">
    <source>
        <dbReference type="ARBA" id="ARBA00051038"/>
    </source>
</evidence>
<evidence type="ECO:0000256" key="12">
    <source>
        <dbReference type="ARBA" id="ARBA00059167"/>
    </source>
</evidence>
<dbReference type="PANTHER" id="PTHR10632:SF2">
    <property type="entry name" value="SULFIDE:QUINONE OXIDOREDUCTASE, MITOCHONDRIAL"/>
    <property type="match status" value="1"/>
</dbReference>
<dbReference type="GO" id="GO:0005739">
    <property type="term" value="C:mitochondrion"/>
    <property type="evidence" value="ECO:0007669"/>
    <property type="project" value="UniProtKB-SubCell"/>
</dbReference>
<keyword evidence="7" id="KW-0560">Oxidoreductase</keyword>
<evidence type="ECO:0000256" key="15">
    <source>
        <dbReference type="ARBA" id="ARBA00070160"/>
    </source>
</evidence>
<gene>
    <name evidence="17" type="primary">LOC105881345</name>
</gene>
<dbReference type="GO" id="GO:0070224">
    <property type="term" value="F:sulfide:quinone oxidoreductase activity"/>
    <property type="evidence" value="ECO:0007669"/>
    <property type="project" value="TreeGrafter"/>
</dbReference>
<keyword evidence="5" id="KW-0274">FAD</keyword>
<reference evidence="17" key="1">
    <citation type="submission" date="2016-12" db="EMBL/GenBank/DDBJ databases">
        <title>Mouse lemur reference genome and diversity panel.</title>
        <authorList>
            <person name="Harris R."/>
            <person name="Larsen P."/>
            <person name="Liu Y."/>
            <person name="Hughes D.S."/>
            <person name="Murali S."/>
            <person name="Raveendran M."/>
            <person name="Korchina V."/>
            <person name="Wang M."/>
            <person name="Jhangiani S."/>
            <person name="Bandaranaike D."/>
            <person name="Bellair M."/>
            <person name="Blankenburg K."/>
            <person name="Chao H."/>
            <person name="Dahdouli M."/>
            <person name="Dinh H."/>
            <person name="Doddapaneni H."/>
            <person name="English A."/>
            <person name="Firestine M."/>
            <person name="Gnanaolivu R."/>
            <person name="Gross S."/>
            <person name="Hernandez B."/>
            <person name="Javaid M."/>
            <person name="Jayaseelan J."/>
            <person name="Jones J."/>
            <person name="Khan Z."/>
            <person name="Kovar C."/>
            <person name="Kurapati P."/>
            <person name="Le B."/>
            <person name="Lee S."/>
            <person name="Li M."/>
            <person name="Mathew T."/>
            <person name="Narasimhan A."/>
            <person name="Ngo D."/>
            <person name="Nguyen L."/>
            <person name="Okwuonu G."/>
            <person name="Ongeri F."/>
            <person name="Osuji N."/>
            <person name="Pu L.-L."/>
            <person name="Puazo M."/>
            <person name="Quiroz J."/>
            <person name="Raj R."/>
            <person name="Rajbhandari K."/>
            <person name="Reid J.G."/>
            <person name="Santibanez J."/>
            <person name="Sexton D."/>
            <person name="Skinner E."/>
            <person name="Vee V."/>
            <person name="Weissenberger G."/>
            <person name="Wu Y."/>
            <person name="Xin Y."/>
            <person name="Han Y."/>
            <person name="Campbell C."/>
            <person name="Brown A."/>
            <person name="Sullivan B."/>
            <person name="Shelton J."/>
            <person name="Brown S."/>
            <person name="Dudchenko O."/>
            <person name="Machol I."/>
            <person name="Durand N."/>
            <person name="Shamim M."/>
            <person name="Lieberman A."/>
            <person name="Muzny D.M."/>
            <person name="Richards S."/>
            <person name="Yoder A."/>
            <person name="Worley K.C."/>
            <person name="Rogers J."/>
            <person name="Gibbs R.A."/>
        </authorList>
    </citation>
    <scope>NUCLEOTIDE SEQUENCE [LARGE SCALE GENOMIC DNA]</scope>
</reference>
<evidence type="ECO:0000256" key="10">
    <source>
        <dbReference type="ARBA" id="ARBA00052810"/>
    </source>
</evidence>
<dbReference type="GeneTree" id="ENSGT00390000019406"/>
<dbReference type="Proteomes" id="UP000694394">
    <property type="component" value="Chromosome 10"/>
</dbReference>
<accession>A0A8C5VDZ1</accession>